<dbReference type="SMART" id="SM00663">
    <property type="entry name" value="RPOLA_N"/>
    <property type="match status" value="1"/>
</dbReference>
<dbReference type="InterPro" id="IPR042102">
    <property type="entry name" value="RNA_pol_Rpb1_3_sf"/>
</dbReference>
<sequence>MHVLIDYKANCSLSGLNFQYFNSDEIHKLSVKELTKPHALDKLLNPVQNGLYDLALGPLDKNDICLTCNLDYFQCPGHFGHIDLALPVYNPVFFKELVKLLRSACLSCHKFLTSNLEKTFFINRMKVIDLGLPEKIHLVDDLYSKITNNNDPRLIDNISFRKDFDDLISFIEQSDPDNQTTQANKNVCKTKISILKEFMDSKLKAARQTCPNCSLPLRQLRAEHNSKLFFSKGVSARILKKNKNATKIVNDDVSSQTDDLVDEIDKLDIQIDVEAEDVSTPKKTVSTPKDEEMDEDDKLENLSNQAYLTPIEARKHLKKLFENERELILYLLGEHDENLDKSEIFFYDSLIVPPSKYRPISQFKEQRFENAQTTMLSKCIQQNIILKELLMEIMTKENSDKDKLIHDPETSNSHSKKLLSIQERLQATWLQLQQLVNNLYDSDLDKLNTDTPAGLKQLLEKKEGLFRKHMMGKRVNYAGRSVISPDVYIGVDEIGIPEIFAKKLTYPQPVNATNFWEMKQLVLNGPDVYPGASLVEYGNGNIIRLKGKDYESRLAIAKQLLTPESSIDSSLDIKIVHRHLKNGDVLLFNRQPTLHRPSVMAHKARVLPGEKTLRMHYSNCKAYNADFDGDEMNAHLPQNEIARSEALNLMLSPEHYLVPKDGTPLGGLIHDHVVSGVALSIRDRFFNKFDYQTLVYNSFNDLRSNIKLLPPAVLKPKQLWTGKQVISTLLINLLPVEQKGALNLESKAKISPKSWFLSGEKRSVNWSGEKNFNSDYMHESYVLIREGNLLCGVLDKAHYGSSSYSLVHCCYELYGGLIAGQLLTCLGRLFTSFLQFRGFTLGVEDILLRDDLKKPMSKIVKKARKCGDEVLAQAFGCPEATPDELKSQYQTAHLNPDESYMKEIDLAYKGSVDKFQNGLTSLCFPNGLIKKFPYNNLQLMIQSGSKGSSVNSMQMSCLLGQQELEGKRPRLMANGNTLPSFLPYDPSPISGGFICNSFMTGLTPQEYFFHCMAGREGLVDTAVKTSRSGYLQRCLIKHLEGIVVNYDMSVRDSDNCVIQFQYGEDSLAVDKIPFLNDKQFSFLIDNASILTSNKTELERIRKICYDQEIFKKIVKIKEWKEYERGFLNNKNFDGMRWGPFLNYSKLKSTENDIKQKPFEERIKFLVDQWKSMGKEEKKIYKKGKFKRRLPITVFHKPDRYLGAISEKLQECIDKYIEKNHTKFNDDPKYSSVTSLCYNLDKERFKELIYLKSLKSCITPGDSVGILAAQSIGEPSTQMTLNTFHFAGRGDMNVTLGIPRLREILMVASTNIKTPSMTVPVFDDQIDEAESLKSHFTRTLLWDTLHKVEIEQKLDLDFESSKKRIWLTKVKFEFLPQEELKFKLNTPIKLYEIMAYLELKFIKNLCISINKKYNQISSSSLLHASTVRDKSMKNYKNIHDDDNDDDNDEENEEISNDVIDSGDSLGEKLLNRINDELEYEGEEEEKEELNEEKNSDDENETKENEDKENSLEEDKPEEQLQSEIKKLKRKKTRALDSYRINRILNLSDLIYDYKYDHENMQWCEIVFKLDALRPRLDLYSVIQKEAKQSYIAKVEGIKRCFMNKSTLPEDHGCYKLITEGINVNEVIKNAQVLDATQLYMNDIHQMANTFGIEAAVKVIINEIKQVFGAYGINVDYRHLSLIADYMTFEGVYKPFNRIGIKSNSSPLQKMTFETCLQFFKDAYLFGQHEDLKSPSARLVTGRQVSTGTGKFDVLSKIV</sequence>
<evidence type="ECO:0000256" key="14">
    <source>
        <dbReference type="ARBA" id="ARBA00053996"/>
    </source>
</evidence>
<dbReference type="FunFam" id="4.10.860.120:FF:000006">
    <property type="entry name" value="DNA-directed RNA polymerase subunit"/>
    <property type="match status" value="1"/>
</dbReference>
<dbReference type="GO" id="GO:0003677">
    <property type="term" value="F:DNA binding"/>
    <property type="evidence" value="ECO:0007669"/>
    <property type="project" value="InterPro"/>
</dbReference>
<dbReference type="FunFam" id="1.10.274.100:FF:000012">
    <property type="entry name" value="DNA-directed RNA polymerase subunit"/>
    <property type="match status" value="1"/>
</dbReference>
<dbReference type="Pfam" id="PF00623">
    <property type="entry name" value="RNA_pol_Rpb1_2"/>
    <property type="match status" value="1"/>
</dbReference>
<evidence type="ECO:0000256" key="15">
    <source>
        <dbReference type="RuleBase" id="RU004279"/>
    </source>
</evidence>
<dbReference type="SUPFAM" id="SSF64484">
    <property type="entry name" value="beta and beta-prime subunits of DNA dependent RNA-polymerase"/>
    <property type="match status" value="1"/>
</dbReference>
<dbReference type="GO" id="GO:0046872">
    <property type="term" value="F:metal ion binding"/>
    <property type="evidence" value="ECO:0007669"/>
    <property type="project" value="UniProtKB-KW"/>
</dbReference>
<evidence type="ECO:0000256" key="2">
    <source>
        <dbReference type="ARBA" id="ARBA00006460"/>
    </source>
</evidence>
<dbReference type="PANTHER" id="PTHR19376">
    <property type="entry name" value="DNA-DIRECTED RNA POLYMERASE"/>
    <property type="match status" value="1"/>
</dbReference>
<dbReference type="Gene3D" id="3.30.70.2850">
    <property type="match status" value="1"/>
</dbReference>
<dbReference type="Pfam" id="PF04998">
    <property type="entry name" value="RNA_pol_Rpb1_5"/>
    <property type="match status" value="1"/>
</dbReference>
<protein>
    <recommendedName>
        <fullName evidence="15">DNA-directed RNA polymerase subunit</fullName>
        <ecNumber evidence="15">2.7.7.6</ecNumber>
    </recommendedName>
</protein>
<feature type="region of interest" description="Disordered" evidence="16">
    <location>
        <begin position="1433"/>
        <end position="1462"/>
    </location>
</feature>
<comment type="caution">
    <text evidence="18">The sequence shown here is derived from an EMBL/GenBank/DDBJ whole genome shotgun (WGS) entry which is preliminary data.</text>
</comment>
<dbReference type="GO" id="GO:0003899">
    <property type="term" value="F:DNA-directed RNA polymerase activity"/>
    <property type="evidence" value="ECO:0007669"/>
    <property type="project" value="UniProtKB-EC"/>
</dbReference>
<dbReference type="InterPro" id="IPR038120">
    <property type="entry name" value="Rpb1_funnel_sf"/>
</dbReference>
<dbReference type="PANTHER" id="PTHR19376:SF11">
    <property type="entry name" value="DNA-DIRECTED RNA POLYMERASE I SUBUNIT RPA1"/>
    <property type="match status" value="1"/>
</dbReference>
<dbReference type="Gene3D" id="1.10.357.120">
    <property type="match status" value="1"/>
</dbReference>
<dbReference type="CDD" id="cd01435">
    <property type="entry name" value="RNAP_I_RPA1_N"/>
    <property type="match status" value="1"/>
</dbReference>
<evidence type="ECO:0000256" key="1">
    <source>
        <dbReference type="ARBA" id="ARBA00004604"/>
    </source>
</evidence>
<evidence type="ECO:0000256" key="8">
    <source>
        <dbReference type="ARBA" id="ARBA00022723"/>
    </source>
</evidence>
<keyword evidence="19" id="KW-1185">Reference proteome</keyword>
<keyword evidence="6 15" id="KW-0808">Transferase</keyword>
<dbReference type="GO" id="GO:0006351">
    <property type="term" value="P:DNA-templated transcription"/>
    <property type="evidence" value="ECO:0007669"/>
    <property type="project" value="InterPro"/>
</dbReference>
<evidence type="ECO:0000256" key="7">
    <source>
        <dbReference type="ARBA" id="ARBA00022695"/>
    </source>
</evidence>
<dbReference type="Gene3D" id="3.30.1490.180">
    <property type="entry name" value="RNA polymerase ii"/>
    <property type="match status" value="1"/>
</dbReference>
<keyword evidence="5" id="KW-0597">Phosphoprotein</keyword>
<dbReference type="InterPro" id="IPR015699">
    <property type="entry name" value="DNA-dir_RNA_pol1_lsu_N"/>
</dbReference>
<dbReference type="Pfam" id="PF04983">
    <property type="entry name" value="RNA_pol_Rpb1_3"/>
    <property type="match status" value="1"/>
</dbReference>
<dbReference type="InterPro" id="IPR044893">
    <property type="entry name" value="RNA_pol_Rpb1_clamp_domain"/>
</dbReference>
<dbReference type="EC" id="2.7.7.6" evidence="15"/>
<evidence type="ECO:0000256" key="5">
    <source>
        <dbReference type="ARBA" id="ARBA00022553"/>
    </source>
</evidence>
<reference evidence="18" key="1">
    <citation type="submission" date="2021-02" db="EMBL/GenBank/DDBJ databases">
        <authorList>
            <person name="Nowell W R."/>
        </authorList>
    </citation>
    <scope>NUCLEOTIDE SEQUENCE</scope>
    <source>
        <strain evidence="18">Ploen Becks lab</strain>
    </source>
</reference>
<keyword evidence="11 15" id="KW-0804">Transcription</keyword>
<dbReference type="Gene3D" id="6.10.250.2940">
    <property type="match status" value="1"/>
</dbReference>
<evidence type="ECO:0000256" key="3">
    <source>
        <dbReference type="ARBA" id="ARBA00011251"/>
    </source>
</evidence>
<feature type="domain" description="RNA polymerase N-terminal" evidence="17">
    <location>
        <begin position="343"/>
        <end position="680"/>
    </location>
</feature>
<keyword evidence="9" id="KW-0862">Zinc</keyword>
<dbReference type="Gene3D" id="4.10.860.120">
    <property type="entry name" value="RNA polymerase II, clamp domain"/>
    <property type="match status" value="1"/>
</dbReference>
<comment type="function">
    <text evidence="14">DNA-dependent RNA polymerase catalyzes the transcription of DNA into RNA using the four ribonucleoside triphosphates as substrates. Largest and catalytic core component of RNA polymerase I which synthesizes ribosomal RNA precursors. Forms the polymerase active center together with the second largest subunit. A single stranded DNA template strand of the promoter is positioned within the central active site cleft of Pol I. A bridging helix emanates from RPA1 and crosses the cleft near the catalytic site and is thought to promote translocation of Pol I by acting as a ratchet that moves the RNA-DNA hybrid through the active site by switching from straight to bent conformations at each step of nucleotide addition.</text>
</comment>
<evidence type="ECO:0000256" key="9">
    <source>
        <dbReference type="ARBA" id="ARBA00022833"/>
    </source>
</evidence>
<proteinExistence type="inferred from homology"/>
<evidence type="ECO:0000259" key="17">
    <source>
        <dbReference type="SMART" id="SM00663"/>
    </source>
</evidence>
<keyword evidence="4 15" id="KW-0240">DNA-directed RNA polymerase</keyword>
<dbReference type="InterPro" id="IPR047107">
    <property type="entry name" value="DNA-dir_RNA_pol1_lsu_C"/>
</dbReference>
<keyword evidence="8" id="KW-0479">Metal-binding</keyword>
<gene>
    <name evidence="18" type="ORF">OXX778_LOCUS5774</name>
</gene>
<comment type="subcellular location">
    <subcellularLocation>
        <location evidence="1">Nucleus</location>
        <location evidence="1">Nucleolus</location>
    </subcellularLocation>
</comment>
<evidence type="ECO:0000256" key="4">
    <source>
        <dbReference type="ARBA" id="ARBA00022478"/>
    </source>
</evidence>
<dbReference type="EMBL" id="CAJNOC010000647">
    <property type="protein sequence ID" value="CAF0787027.1"/>
    <property type="molecule type" value="Genomic_DNA"/>
</dbReference>
<comment type="subunit">
    <text evidence="3">Component of the RNA polymerase I (Pol I) complex consisting of at least 13 subunits.</text>
</comment>
<dbReference type="Gene3D" id="1.10.274.100">
    <property type="entry name" value="RNA polymerase Rpb1, domain 3"/>
    <property type="match status" value="1"/>
</dbReference>
<dbReference type="Gene3D" id="2.40.40.20">
    <property type="match status" value="1"/>
</dbReference>
<evidence type="ECO:0000313" key="19">
    <source>
        <dbReference type="Proteomes" id="UP000663879"/>
    </source>
</evidence>
<evidence type="ECO:0000313" key="18">
    <source>
        <dbReference type="EMBL" id="CAF0787027.1"/>
    </source>
</evidence>
<dbReference type="GO" id="GO:0005736">
    <property type="term" value="C:RNA polymerase I complex"/>
    <property type="evidence" value="ECO:0007669"/>
    <property type="project" value="TreeGrafter"/>
</dbReference>
<dbReference type="InterPro" id="IPR007066">
    <property type="entry name" value="RNA_pol_Rpb1_3"/>
</dbReference>
<dbReference type="InterPro" id="IPR006592">
    <property type="entry name" value="RNA_pol_N"/>
</dbReference>
<evidence type="ECO:0000256" key="12">
    <source>
        <dbReference type="ARBA" id="ARBA00023242"/>
    </source>
</evidence>
<comment type="catalytic activity">
    <reaction evidence="13 15">
        <text>RNA(n) + a ribonucleoside 5'-triphosphate = RNA(n+1) + diphosphate</text>
        <dbReference type="Rhea" id="RHEA:21248"/>
        <dbReference type="Rhea" id="RHEA-COMP:14527"/>
        <dbReference type="Rhea" id="RHEA-COMP:17342"/>
        <dbReference type="ChEBI" id="CHEBI:33019"/>
        <dbReference type="ChEBI" id="CHEBI:61557"/>
        <dbReference type="ChEBI" id="CHEBI:140395"/>
        <dbReference type="EC" id="2.7.7.6"/>
    </reaction>
</comment>
<evidence type="ECO:0000256" key="11">
    <source>
        <dbReference type="ARBA" id="ARBA00023163"/>
    </source>
</evidence>
<evidence type="ECO:0000256" key="13">
    <source>
        <dbReference type="ARBA" id="ARBA00048552"/>
    </source>
</evidence>
<keyword evidence="7 15" id="KW-0548">Nucleotidyltransferase</keyword>
<keyword evidence="12" id="KW-0539">Nucleus</keyword>
<organism evidence="18 19">
    <name type="scientific">Brachionus calyciflorus</name>
    <dbReference type="NCBI Taxonomy" id="104777"/>
    <lineage>
        <taxon>Eukaryota</taxon>
        <taxon>Metazoa</taxon>
        <taxon>Spiralia</taxon>
        <taxon>Gnathifera</taxon>
        <taxon>Rotifera</taxon>
        <taxon>Eurotatoria</taxon>
        <taxon>Monogononta</taxon>
        <taxon>Pseudotrocha</taxon>
        <taxon>Ploima</taxon>
        <taxon>Brachionidae</taxon>
        <taxon>Brachionus</taxon>
    </lineage>
</organism>
<evidence type="ECO:0000256" key="16">
    <source>
        <dbReference type="SAM" id="MobiDB-lite"/>
    </source>
</evidence>
<evidence type="ECO:0000256" key="10">
    <source>
        <dbReference type="ARBA" id="ARBA00022842"/>
    </source>
</evidence>
<keyword evidence="10" id="KW-0460">Magnesium</keyword>
<accession>A0A813RMT3</accession>
<name>A0A813RMT3_9BILA</name>
<dbReference type="Pfam" id="PF05000">
    <property type="entry name" value="RNA_pol_Rpb1_4"/>
    <property type="match status" value="1"/>
</dbReference>
<dbReference type="Proteomes" id="UP000663879">
    <property type="component" value="Unassembled WGS sequence"/>
</dbReference>
<evidence type="ECO:0000256" key="6">
    <source>
        <dbReference type="ARBA" id="ARBA00022679"/>
    </source>
</evidence>
<feature type="compositionally biased region" description="Acidic residues" evidence="16">
    <location>
        <begin position="1477"/>
        <end position="1499"/>
    </location>
</feature>
<dbReference type="InterPro" id="IPR007080">
    <property type="entry name" value="RNA_pol_Rpb1_1"/>
</dbReference>
<dbReference type="CDD" id="cd02735">
    <property type="entry name" value="RNAP_I_Rpa1_C"/>
    <property type="match status" value="1"/>
</dbReference>
<dbReference type="FunFam" id="2.40.40.20:FF:000019">
    <property type="entry name" value="DNA-directed RNA polymerase II subunit RPB1"/>
    <property type="match status" value="1"/>
</dbReference>
<dbReference type="InterPro" id="IPR007081">
    <property type="entry name" value="RNA_pol_Rpb1_5"/>
</dbReference>
<comment type="similarity">
    <text evidence="2 15">Belongs to the RNA polymerase beta' chain family.</text>
</comment>
<dbReference type="InterPro" id="IPR000722">
    <property type="entry name" value="RNA_pol_asu"/>
</dbReference>
<feature type="compositionally biased region" description="Basic and acidic residues" evidence="16">
    <location>
        <begin position="1500"/>
        <end position="1512"/>
    </location>
</feature>
<dbReference type="Gene3D" id="1.10.132.30">
    <property type="match status" value="1"/>
</dbReference>
<dbReference type="InterPro" id="IPR045867">
    <property type="entry name" value="DNA-dir_RpoC_beta_prime"/>
</dbReference>
<dbReference type="InterPro" id="IPR007083">
    <property type="entry name" value="RNA_pol_Rpb1_4"/>
</dbReference>
<feature type="compositionally biased region" description="Acidic residues" evidence="16">
    <location>
        <begin position="1440"/>
        <end position="1454"/>
    </location>
</feature>
<feature type="region of interest" description="Disordered" evidence="16">
    <location>
        <begin position="1477"/>
        <end position="1519"/>
    </location>
</feature>
<dbReference type="OrthoDB" id="270392at2759"/>
<dbReference type="Pfam" id="PF04997">
    <property type="entry name" value="RNA_pol_Rpb1_1"/>
    <property type="match status" value="1"/>
</dbReference>